<reference evidence="4" key="1">
    <citation type="journal article" date="2019" name="Int. J. Syst. Evol. Microbiol.">
        <title>The Global Catalogue of Microorganisms (GCM) 10K type strain sequencing project: providing services to taxonomists for standard genome sequencing and annotation.</title>
        <authorList>
            <consortium name="The Broad Institute Genomics Platform"/>
            <consortium name="The Broad Institute Genome Sequencing Center for Infectious Disease"/>
            <person name="Wu L."/>
            <person name="Ma J."/>
        </authorList>
    </citation>
    <scope>NUCLEOTIDE SEQUENCE [LARGE SCALE GENOMIC DNA]</scope>
    <source>
        <strain evidence="4">JCM 17459</strain>
    </source>
</reference>
<keyword evidence="4" id="KW-1185">Reference proteome</keyword>
<evidence type="ECO:0000256" key="2">
    <source>
        <dbReference type="SAM" id="Phobius"/>
    </source>
</evidence>
<gene>
    <name evidence="3" type="ORF">GCM10022262_26410</name>
</gene>
<protein>
    <recommendedName>
        <fullName evidence="5">DoxX family protein</fullName>
    </recommendedName>
</protein>
<keyword evidence="2" id="KW-1133">Transmembrane helix</keyword>
<organism evidence="3 4">
    <name type="scientific">Georgenia daeguensis</name>
    <dbReference type="NCBI Taxonomy" id="908355"/>
    <lineage>
        <taxon>Bacteria</taxon>
        <taxon>Bacillati</taxon>
        <taxon>Actinomycetota</taxon>
        <taxon>Actinomycetes</taxon>
        <taxon>Micrococcales</taxon>
        <taxon>Bogoriellaceae</taxon>
        <taxon>Georgenia</taxon>
    </lineage>
</organism>
<comment type="caution">
    <text evidence="3">The sequence shown here is derived from an EMBL/GenBank/DDBJ whole genome shotgun (WGS) entry which is preliminary data.</text>
</comment>
<keyword evidence="2" id="KW-0472">Membrane</keyword>
<evidence type="ECO:0008006" key="5">
    <source>
        <dbReference type="Google" id="ProtNLM"/>
    </source>
</evidence>
<dbReference type="Proteomes" id="UP001499841">
    <property type="component" value="Unassembled WGS sequence"/>
</dbReference>
<feature type="region of interest" description="Disordered" evidence="1">
    <location>
        <begin position="120"/>
        <end position="140"/>
    </location>
</feature>
<name>A0ABP8EWC3_9MICO</name>
<keyword evidence="2" id="KW-0812">Transmembrane</keyword>
<accession>A0ABP8EWC3</accession>
<sequence>MRALVVLGAVAFLVPGVWSFGWPRSFHETVARFDPFNLHLFHDLGAFQIGIGVALVAALAWRDAVAVALAGATAGAAVHAVSHVMDRDLGGRASDPYLLSLLALLLAAGLVLRLRHHPSRGATPGRARERSRTVPQDRAV</sequence>
<feature type="transmembrane region" description="Helical" evidence="2">
    <location>
        <begin position="66"/>
        <end position="85"/>
    </location>
</feature>
<evidence type="ECO:0000313" key="4">
    <source>
        <dbReference type="Proteomes" id="UP001499841"/>
    </source>
</evidence>
<feature type="transmembrane region" description="Helical" evidence="2">
    <location>
        <begin position="97"/>
        <end position="114"/>
    </location>
</feature>
<feature type="transmembrane region" description="Helical" evidence="2">
    <location>
        <begin position="43"/>
        <end position="61"/>
    </location>
</feature>
<evidence type="ECO:0000313" key="3">
    <source>
        <dbReference type="EMBL" id="GAA4288281.1"/>
    </source>
</evidence>
<evidence type="ECO:0000256" key="1">
    <source>
        <dbReference type="SAM" id="MobiDB-lite"/>
    </source>
</evidence>
<dbReference type="EMBL" id="BAABBA010000013">
    <property type="protein sequence ID" value="GAA4288281.1"/>
    <property type="molecule type" value="Genomic_DNA"/>
</dbReference>
<proteinExistence type="predicted"/>